<evidence type="ECO:0000313" key="11">
    <source>
        <dbReference type="EMBL" id="KAF1086395.1"/>
    </source>
</evidence>
<keyword evidence="7" id="KW-0067">ATP-binding</keyword>
<accession>A0A9D3AX81</accession>
<sequence>MDINFIQQKATPILKLYGVVKASIFGSYARGEQNANIDIDILIQYSPKVKKSLLTRIKLRDELKEVLQKNVDVVTEKALSSYLRDKVIKEKRDIF</sequence>
<evidence type="ECO:0000256" key="6">
    <source>
        <dbReference type="ARBA" id="ARBA00022741"/>
    </source>
</evidence>
<dbReference type="Pfam" id="PF01909">
    <property type="entry name" value="NTP_transf_2"/>
    <property type="match status" value="1"/>
</dbReference>
<comment type="cofactor">
    <cofactor evidence="1">
        <name>Mg(2+)</name>
        <dbReference type="ChEBI" id="CHEBI:18420"/>
    </cofactor>
</comment>
<dbReference type="GO" id="GO:0046872">
    <property type="term" value="F:metal ion binding"/>
    <property type="evidence" value="ECO:0007669"/>
    <property type="project" value="UniProtKB-KW"/>
</dbReference>
<keyword evidence="5" id="KW-0479">Metal-binding</keyword>
<evidence type="ECO:0000256" key="5">
    <source>
        <dbReference type="ARBA" id="ARBA00022723"/>
    </source>
</evidence>
<dbReference type="Gene3D" id="3.30.460.10">
    <property type="entry name" value="Beta Polymerase, domain 2"/>
    <property type="match status" value="1"/>
</dbReference>
<evidence type="ECO:0000256" key="9">
    <source>
        <dbReference type="ARBA" id="ARBA00038276"/>
    </source>
</evidence>
<keyword evidence="8" id="KW-0460">Magnesium</keyword>
<dbReference type="Proteomes" id="UP000798488">
    <property type="component" value="Unassembled WGS sequence"/>
</dbReference>
<evidence type="ECO:0000256" key="3">
    <source>
        <dbReference type="ARBA" id="ARBA00022679"/>
    </source>
</evidence>
<organism evidence="11 12">
    <name type="scientific">Sporotomaculum syntrophicum</name>
    <dbReference type="NCBI Taxonomy" id="182264"/>
    <lineage>
        <taxon>Bacteria</taxon>
        <taxon>Bacillati</taxon>
        <taxon>Bacillota</taxon>
        <taxon>Clostridia</taxon>
        <taxon>Eubacteriales</taxon>
        <taxon>Desulfallaceae</taxon>
        <taxon>Sporotomaculum</taxon>
    </lineage>
</organism>
<keyword evidence="4" id="KW-0548">Nucleotidyltransferase</keyword>
<evidence type="ECO:0000256" key="1">
    <source>
        <dbReference type="ARBA" id="ARBA00001946"/>
    </source>
</evidence>
<dbReference type="EMBL" id="LSRS01000001">
    <property type="protein sequence ID" value="KAF1086395.1"/>
    <property type="molecule type" value="Genomic_DNA"/>
</dbReference>
<evidence type="ECO:0000256" key="2">
    <source>
        <dbReference type="ARBA" id="ARBA00022649"/>
    </source>
</evidence>
<comment type="caution">
    <text evidence="11">The sequence shown here is derived from an EMBL/GenBank/DDBJ whole genome shotgun (WGS) entry which is preliminary data.</text>
</comment>
<dbReference type="OrthoDB" id="9809668at2"/>
<dbReference type="InterPro" id="IPR002934">
    <property type="entry name" value="Polymerase_NTP_transf_dom"/>
</dbReference>
<protein>
    <submittedName>
        <fullName evidence="11">Nucleotidyltransferase domain protein</fullName>
    </submittedName>
</protein>
<evidence type="ECO:0000256" key="7">
    <source>
        <dbReference type="ARBA" id="ARBA00022840"/>
    </source>
</evidence>
<dbReference type="InterPro" id="IPR043519">
    <property type="entry name" value="NT_sf"/>
</dbReference>
<dbReference type="PANTHER" id="PTHR33571">
    <property type="entry name" value="SSL8005 PROTEIN"/>
    <property type="match status" value="1"/>
</dbReference>
<dbReference type="PANTHER" id="PTHR33571:SF14">
    <property type="entry name" value="PROTEIN ADENYLYLTRANSFERASE MJ0435-RELATED"/>
    <property type="match status" value="1"/>
</dbReference>
<proteinExistence type="inferred from homology"/>
<dbReference type="GO" id="GO:0016779">
    <property type="term" value="F:nucleotidyltransferase activity"/>
    <property type="evidence" value="ECO:0007669"/>
    <property type="project" value="UniProtKB-KW"/>
</dbReference>
<evidence type="ECO:0000313" key="12">
    <source>
        <dbReference type="Proteomes" id="UP000798488"/>
    </source>
</evidence>
<dbReference type="RefSeq" id="WP_161820557.1">
    <property type="nucleotide sequence ID" value="NZ_LSRS01000001.1"/>
</dbReference>
<keyword evidence="3" id="KW-0808">Transferase</keyword>
<dbReference type="CDD" id="cd05403">
    <property type="entry name" value="NT_KNTase_like"/>
    <property type="match status" value="1"/>
</dbReference>
<dbReference type="AlphaFoldDB" id="A0A9D3AX81"/>
<evidence type="ECO:0000259" key="10">
    <source>
        <dbReference type="Pfam" id="PF01909"/>
    </source>
</evidence>
<evidence type="ECO:0000256" key="8">
    <source>
        <dbReference type="ARBA" id="ARBA00022842"/>
    </source>
</evidence>
<keyword evidence="6" id="KW-0547">Nucleotide-binding</keyword>
<dbReference type="SUPFAM" id="SSF81301">
    <property type="entry name" value="Nucleotidyltransferase"/>
    <property type="match status" value="1"/>
</dbReference>
<gene>
    <name evidence="11" type="ORF">SPSYN_00113</name>
</gene>
<dbReference type="GO" id="GO:0005524">
    <property type="term" value="F:ATP binding"/>
    <property type="evidence" value="ECO:0007669"/>
    <property type="project" value="UniProtKB-KW"/>
</dbReference>
<feature type="domain" description="Polymerase nucleotidyl transferase" evidence="10">
    <location>
        <begin position="15"/>
        <end position="92"/>
    </location>
</feature>
<comment type="similarity">
    <text evidence="9">Belongs to the MntA antitoxin family.</text>
</comment>
<keyword evidence="12" id="KW-1185">Reference proteome</keyword>
<dbReference type="InterPro" id="IPR052038">
    <property type="entry name" value="Type-VII_TA_antitoxin"/>
</dbReference>
<reference evidence="11" key="1">
    <citation type="submission" date="2016-02" db="EMBL/GenBank/DDBJ databases">
        <title>Draft Genome Sequence of Sporotomaculum syntrophicum Strain FB, a Syntrophic Benzoate Degrader.</title>
        <authorList>
            <person name="Nobu M.K."/>
            <person name="Narihiro T."/>
            <person name="Qiu Y.-L."/>
            <person name="Ohashi A."/>
            <person name="Liu W.-T."/>
            <person name="Yuji S."/>
        </authorList>
    </citation>
    <scope>NUCLEOTIDE SEQUENCE</scope>
    <source>
        <strain evidence="11">FB</strain>
    </source>
</reference>
<keyword evidence="2" id="KW-1277">Toxin-antitoxin system</keyword>
<evidence type="ECO:0000256" key="4">
    <source>
        <dbReference type="ARBA" id="ARBA00022695"/>
    </source>
</evidence>
<name>A0A9D3AX81_9FIRM</name>